<dbReference type="KEGG" id="mcob:NCTC10184_00561"/>
<keyword evidence="2 3" id="KW-0808">Transferase</keyword>
<dbReference type="Proteomes" id="UP000290876">
    <property type="component" value="Chromosome"/>
</dbReference>
<keyword evidence="4" id="KW-1185">Reference proteome</keyword>
<gene>
    <name evidence="3" type="primary">rsmD</name>
    <name evidence="3" type="ORF">NCTC10184_00561</name>
</gene>
<evidence type="ECO:0000256" key="1">
    <source>
        <dbReference type="ARBA" id="ARBA00022603"/>
    </source>
</evidence>
<dbReference type="PANTHER" id="PTHR43542">
    <property type="entry name" value="METHYLTRANSFERASE"/>
    <property type="match status" value="1"/>
</dbReference>
<dbReference type="RefSeq" id="WP_129623149.1">
    <property type="nucleotide sequence ID" value="NZ_LR215043.1"/>
</dbReference>
<dbReference type="CDD" id="cd02440">
    <property type="entry name" value="AdoMet_MTases"/>
    <property type="match status" value="1"/>
</dbReference>
<dbReference type="GO" id="GO:0003676">
    <property type="term" value="F:nucleic acid binding"/>
    <property type="evidence" value="ECO:0007669"/>
    <property type="project" value="InterPro"/>
</dbReference>
<dbReference type="SUPFAM" id="SSF53335">
    <property type="entry name" value="S-adenosyl-L-methionine-dependent methyltransferases"/>
    <property type="match status" value="1"/>
</dbReference>
<dbReference type="InterPro" id="IPR004398">
    <property type="entry name" value="RNA_MeTrfase_RsmD"/>
</dbReference>
<proteinExistence type="predicted"/>
<name>A0A449BBA0_9BACT</name>
<dbReference type="Pfam" id="PF03602">
    <property type="entry name" value="Cons_hypoth95"/>
    <property type="match status" value="1"/>
</dbReference>
<keyword evidence="1 3" id="KW-0489">Methyltransferase</keyword>
<evidence type="ECO:0000256" key="2">
    <source>
        <dbReference type="ARBA" id="ARBA00022679"/>
    </source>
</evidence>
<dbReference type="InterPro" id="IPR029063">
    <property type="entry name" value="SAM-dependent_MTases_sf"/>
</dbReference>
<dbReference type="OrthoDB" id="9803017at2"/>
<accession>A0A449BBA0</accession>
<sequence>MLRIISGIHRSRKLEQPPLSITRPTIDRVREAIFNSIRSQVPNALVLDLFAGSDAFALEAISNGAMKAVCVENHPQALSAIKTNVANLKINNLELVNTDVLSFLAKGGKEFDIIFLDPPYERYELLNSALQNIVDNKFLTTNGLVIVETNDQMQVQVPEGLLVRNTKKYGKVFVLYLAQNN</sequence>
<dbReference type="PIRSF" id="PIRSF004553">
    <property type="entry name" value="CHP00095"/>
    <property type="match status" value="1"/>
</dbReference>
<organism evidence="3 4">
    <name type="scientific">Mycoplasmopsis columbinasalis</name>
    <dbReference type="NCBI Taxonomy" id="114880"/>
    <lineage>
        <taxon>Bacteria</taxon>
        <taxon>Bacillati</taxon>
        <taxon>Mycoplasmatota</taxon>
        <taxon>Mycoplasmoidales</taxon>
        <taxon>Metamycoplasmataceae</taxon>
        <taxon>Mycoplasmopsis</taxon>
    </lineage>
</organism>
<evidence type="ECO:0000313" key="4">
    <source>
        <dbReference type="Proteomes" id="UP000290876"/>
    </source>
</evidence>
<dbReference type="AlphaFoldDB" id="A0A449BBA0"/>
<evidence type="ECO:0000313" key="3">
    <source>
        <dbReference type="EMBL" id="VEU78319.1"/>
    </source>
</evidence>
<dbReference type="EC" id="2.1.1.171" evidence="3"/>
<protein>
    <submittedName>
        <fullName evidence="3">DNA methylase</fullName>
        <ecNumber evidence="3">2.1.1.171</ecNumber>
    </submittedName>
</protein>
<dbReference type="PANTHER" id="PTHR43542:SF1">
    <property type="entry name" value="METHYLTRANSFERASE"/>
    <property type="match status" value="1"/>
</dbReference>
<dbReference type="GO" id="GO:0052913">
    <property type="term" value="F:16S rRNA (guanine(966)-N(2))-methyltransferase activity"/>
    <property type="evidence" value="ECO:0007669"/>
    <property type="project" value="UniProtKB-EC"/>
</dbReference>
<dbReference type="Gene3D" id="3.40.50.150">
    <property type="entry name" value="Vaccinia Virus protein VP39"/>
    <property type="match status" value="1"/>
</dbReference>
<reference evidence="3 4" key="1">
    <citation type="submission" date="2019-01" db="EMBL/GenBank/DDBJ databases">
        <authorList>
            <consortium name="Pathogen Informatics"/>
        </authorList>
    </citation>
    <scope>NUCLEOTIDE SEQUENCE [LARGE SCALE GENOMIC DNA]</scope>
    <source>
        <strain evidence="3 4">NCTC10184</strain>
    </source>
</reference>
<dbReference type="PROSITE" id="PS00092">
    <property type="entry name" value="N6_MTASE"/>
    <property type="match status" value="1"/>
</dbReference>
<dbReference type="InterPro" id="IPR002052">
    <property type="entry name" value="DNA_methylase_N6_adenine_CS"/>
</dbReference>
<dbReference type="NCBIfam" id="TIGR00095">
    <property type="entry name" value="16S rRNA (guanine(966)-N(2))-methyltransferase RsmD"/>
    <property type="match status" value="1"/>
</dbReference>
<dbReference type="EMBL" id="LR215043">
    <property type="protein sequence ID" value="VEU78319.1"/>
    <property type="molecule type" value="Genomic_DNA"/>
</dbReference>